<accession>A0A0P6XQN0</accession>
<protein>
    <recommendedName>
        <fullName evidence="12">PTS galactitol transporter subunit IIC</fullName>
    </recommendedName>
</protein>
<feature type="transmembrane region" description="Helical" evidence="9">
    <location>
        <begin position="47"/>
        <end position="71"/>
    </location>
</feature>
<evidence type="ECO:0000313" key="11">
    <source>
        <dbReference type="Proteomes" id="UP000050514"/>
    </source>
</evidence>
<feature type="transmembrane region" description="Helical" evidence="9">
    <location>
        <begin position="326"/>
        <end position="353"/>
    </location>
</feature>
<evidence type="ECO:0000256" key="4">
    <source>
        <dbReference type="ARBA" id="ARBA00022597"/>
    </source>
</evidence>
<comment type="caution">
    <text evidence="10">The sequence shown here is derived from an EMBL/GenBank/DDBJ whole genome shotgun (WGS) entry which is preliminary data.</text>
</comment>
<comment type="subcellular location">
    <subcellularLocation>
        <location evidence="1">Cell membrane</location>
        <topology evidence="1">Multi-pass membrane protein</topology>
    </subcellularLocation>
</comment>
<sequence>MDGFFNTIQALLEPVVNLGALFMIFVVFTLIGLIVRLGPVRAIRNGLMIAVGFQGVYIIVDFFLAGVGPAATALTERFGGVFTYTDIGWGAYAAFAFGHPIAYAVIAISLAVNLLLIVTNLTDTLNLNIWDTWEATICALIMLALTNNVLASLIVAAGWCWVNLMVTDWYANKGYPEKFYGFKNIAFYQGFNVWWGMFAHAVSSLLDKLPFTSSAKFTPEYVQKRFGAIGEPAVLGGIIGLLMGIGAGFWWGDIVMLMIKLATALVLLPMMSGIVMQALVPVSEAAAAFMQARTKGKQLFIGVDPAIAVGHTSVLATTALMVPVMILWAFIIPGTLSVPLADLPALLFFWVFAAAPNKGDMLRTFITTILMGGLATVTGIFVAPWADAVAKLQGVEGVTGATSTFLYFCQDMLVTGFLGENFQTIGIGGVLAAMVVIAAIGTAFRLRYNVQKRRSAALAATAD</sequence>
<dbReference type="PANTHER" id="PTHR37324:SF2">
    <property type="entry name" value="PTS SYSTEM GALACTITOL-SPECIFIC EIIC COMPONENT"/>
    <property type="match status" value="1"/>
</dbReference>
<gene>
    <name evidence="10" type="ORF">AC812_03200</name>
</gene>
<feature type="transmembrane region" description="Helical" evidence="9">
    <location>
        <begin position="91"/>
        <end position="116"/>
    </location>
</feature>
<feature type="transmembrane region" description="Helical" evidence="9">
    <location>
        <begin position="15"/>
        <end position="35"/>
    </location>
</feature>
<keyword evidence="5" id="KW-0598">Phosphotransferase system</keyword>
<feature type="transmembrane region" description="Helical" evidence="9">
    <location>
        <begin position="226"/>
        <end position="251"/>
    </location>
</feature>
<evidence type="ECO:0000256" key="2">
    <source>
        <dbReference type="ARBA" id="ARBA00022448"/>
    </source>
</evidence>
<evidence type="ECO:0000313" key="10">
    <source>
        <dbReference type="EMBL" id="KPL77559.1"/>
    </source>
</evidence>
<dbReference type="InterPro" id="IPR013853">
    <property type="entry name" value="EIIC-GAT"/>
</dbReference>
<keyword evidence="2" id="KW-0813">Transport</keyword>
<feature type="transmembrane region" description="Helical" evidence="9">
    <location>
        <begin position="186"/>
        <end position="206"/>
    </location>
</feature>
<dbReference type="GO" id="GO:0015577">
    <property type="term" value="F:galactitol transmembrane transporter activity"/>
    <property type="evidence" value="ECO:0007669"/>
    <property type="project" value="InterPro"/>
</dbReference>
<dbReference type="EMBL" id="LGHJ01000009">
    <property type="protein sequence ID" value="KPL77559.1"/>
    <property type="molecule type" value="Genomic_DNA"/>
</dbReference>
<keyword evidence="4" id="KW-0762">Sugar transport</keyword>
<feature type="transmembrane region" description="Helical" evidence="9">
    <location>
        <begin position="365"/>
        <end position="386"/>
    </location>
</feature>
<dbReference type="InterPro" id="IPR004703">
    <property type="entry name" value="PTS_sugar-sp_permease"/>
</dbReference>
<dbReference type="STRING" id="360411.AC812_03200"/>
<dbReference type="PANTHER" id="PTHR37324">
    <property type="entry name" value="PTS SYSTEM GALACTITOL-SPECIFIC EIIC COMPONENT"/>
    <property type="match status" value="1"/>
</dbReference>
<feature type="transmembrane region" description="Helical" evidence="9">
    <location>
        <begin position="137"/>
        <end position="166"/>
    </location>
</feature>
<evidence type="ECO:0000256" key="6">
    <source>
        <dbReference type="ARBA" id="ARBA00022692"/>
    </source>
</evidence>
<feature type="transmembrane region" description="Helical" evidence="9">
    <location>
        <begin position="257"/>
        <end position="279"/>
    </location>
</feature>
<evidence type="ECO:0000256" key="9">
    <source>
        <dbReference type="SAM" id="Phobius"/>
    </source>
</evidence>
<keyword evidence="3" id="KW-1003">Cell membrane</keyword>
<organism evidence="10 11">
    <name type="scientific">Bellilinea caldifistulae</name>
    <dbReference type="NCBI Taxonomy" id="360411"/>
    <lineage>
        <taxon>Bacteria</taxon>
        <taxon>Bacillati</taxon>
        <taxon>Chloroflexota</taxon>
        <taxon>Anaerolineae</taxon>
        <taxon>Anaerolineales</taxon>
        <taxon>Anaerolineaceae</taxon>
        <taxon>Bellilinea</taxon>
    </lineage>
</organism>
<keyword evidence="8 9" id="KW-0472">Membrane</keyword>
<feature type="transmembrane region" description="Helical" evidence="9">
    <location>
        <begin position="299"/>
        <end position="320"/>
    </location>
</feature>
<reference evidence="10 11" key="1">
    <citation type="submission" date="2015-07" db="EMBL/GenBank/DDBJ databases">
        <title>Draft genome of Bellilinea caldifistulae DSM 17877.</title>
        <authorList>
            <person name="Hemp J."/>
            <person name="Ward L.M."/>
            <person name="Pace L.A."/>
            <person name="Fischer W.W."/>
        </authorList>
    </citation>
    <scope>NUCLEOTIDE SEQUENCE [LARGE SCALE GENOMIC DNA]</scope>
    <source>
        <strain evidence="10 11">GOMI-1</strain>
    </source>
</reference>
<evidence type="ECO:0000256" key="7">
    <source>
        <dbReference type="ARBA" id="ARBA00022989"/>
    </source>
</evidence>
<dbReference type="Pfam" id="PF03611">
    <property type="entry name" value="EIIC-GAT"/>
    <property type="match status" value="1"/>
</dbReference>
<evidence type="ECO:0000256" key="1">
    <source>
        <dbReference type="ARBA" id="ARBA00004651"/>
    </source>
</evidence>
<evidence type="ECO:0008006" key="12">
    <source>
        <dbReference type="Google" id="ProtNLM"/>
    </source>
</evidence>
<evidence type="ECO:0000256" key="5">
    <source>
        <dbReference type="ARBA" id="ARBA00022683"/>
    </source>
</evidence>
<evidence type="ECO:0000256" key="8">
    <source>
        <dbReference type="ARBA" id="ARBA00023136"/>
    </source>
</evidence>
<dbReference type="AlphaFoldDB" id="A0A0P6XQN0"/>
<feature type="transmembrane region" description="Helical" evidence="9">
    <location>
        <begin position="422"/>
        <end position="444"/>
    </location>
</feature>
<dbReference type="OrthoDB" id="166807at2"/>
<dbReference type="RefSeq" id="WP_061913697.1">
    <property type="nucleotide sequence ID" value="NZ_DF967971.1"/>
</dbReference>
<evidence type="ECO:0000256" key="3">
    <source>
        <dbReference type="ARBA" id="ARBA00022475"/>
    </source>
</evidence>
<keyword evidence="11" id="KW-1185">Reference proteome</keyword>
<proteinExistence type="predicted"/>
<dbReference type="GO" id="GO:0009401">
    <property type="term" value="P:phosphoenolpyruvate-dependent sugar phosphotransferase system"/>
    <property type="evidence" value="ECO:0007669"/>
    <property type="project" value="UniProtKB-KW"/>
</dbReference>
<keyword evidence="7 9" id="KW-1133">Transmembrane helix</keyword>
<keyword evidence="6 9" id="KW-0812">Transmembrane</keyword>
<dbReference type="GO" id="GO:0005886">
    <property type="term" value="C:plasma membrane"/>
    <property type="evidence" value="ECO:0007669"/>
    <property type="project" value="UniProtKB-SubCell"/>
</dbReference>
<name>A0A0P6XQN0_9CHLR</name>
<dbReference type="Proteomes" id="UP000050514">
    <property type="component" value="Unassembled WGS sequence"/>
</dbReference>